<dbReference type="InterPro" id="IPR016169">
    <property type="entry name" value="FAD-bd_PCMH_sub2"/>
</dbReference>
<comment type="cofactor">
    <cofactor evidence="1">
        <name>FAD</name>
        <dbReference type="ChEBI" id="CHEBI:57692"/>
    </cofactor>
</comment>
<dbReference type="Gene3D" id="3.30.43.10">
    <property type="entry name" value="Uridine Diphospho-n-acetylenolpyruvylglucosamine Reductase, domain 2"/>
    <property type="match status" value="1"/>
</dbReference>
<evidence type="ECO:0000256" key="4">
    <source>
        <dbReference type="ARBA" id="ARBA00022827"/>
    </source>
</evidence>
<dbReference type="Pfam" id="PF01565">
    <property type="entry name" value="FAD_binding_4"/>
    <property type="match status" value="1"/>
</dbReference>
<protein>
    <submittedName>
        <fullName evidence="7">Lipoprotein</fullName>
    </submittedName>
</protein>
<dbReference type="OMA" id="QPDEIWS"/>
<evidence type="ECO:0000256" key="3">
    <source>
        <dbReference type="ARBA" id="ARBA00022630"/>
    </source>
</evidence>
<dbReference type="KEGG" id="spri:SPRI_3988"/>
<dbReference type="InterPro" id="IPR012951">
    <property type="entry name" value="BBE"/>
</dbReference>
<organism evidence="7">
    <name type="scientific">Streptomyces pristinaespiralis</name>
    <dbReference type="NCBI Taxonomy" id="38300"/>
    <lineage>
        <taxon>Bacteria</taxon>
        <taxon>Bacillati</taxon>
        <taxon>Actinomycetota</taxon>
        <taxon>Actinomycetes</taxon>
        <taxon>Kitasatosporales</taxon>
        <taxon>Streptomycetaceae</taxon>
        <taxon>Streptomyces</taxon>
    </lineage>
</organism>
<dbReference type="Gene3D" id="3.40.462.20">
    <property type="match status" value="1"/>
</dbReference>
<evidence type="ECO:0000256" key="2">
    <source>
        <dbReference type="ARBA" id="ARBA00005466"/>
    </source>
</evidence>
<dbReference type="Pfam" id="PF08031">
    <property type="entry name" value="BBE"/>
    <property type="match status" value="1"/>
</dbReference>
<dbReference type="InterPro" id="IPR050416">
    <property type="entry name" value="FAD-linked_Oxidoreductase"/>
</dbReference>
<feature type="region of interest" description="Disordered" evidence="6">
    <location>
        <begin position="24"/>
        <end position="46"/>
    </location>
</feature>
<keyword evidence="5" id="KW-0560">Oxidoreductase</keyword>
<dbReference type="GO" id="GO:0016491">
    <property type="term" value="F:oxidoreductase activity"/>
    <property type="evidence" value="ECO:0007669"/>
    <property type="project" value="UniProtKB-KW"/>
</dbReference>
<gene>
    <name evidence="7" type="ORF">SPRI_3988</name>
</gene>
<keyword evidence="4" id="KW-0274">FAD</keyword>
<proteinExistence type="inferred from homology"/>
<dbReference type="PROSITE" id="PS51257">
    <property type="entry name" value="PROKAR_LIPOPROTEIN"/>
    <property type="match status" value="1"/>
</dbReference>
<keyword evidence="7" id="KW-0449">Lipoprotein</keyword>
<dbReference type="GO" id="GO:0071949">
    <property type="term" value="F:FAD binding"/>
    <property type="evidence" value="ECO:0007669"/>
    <property type="project" value="InterPro"/>
</dbReference>
<keyword evidence="3" id="KW-0285">Flavoprotein</keyword>
<dbReference type="InterPro" id="IPR006094">
    <property type="entry name" value="Oxid_FAD_bind_N"/>
</dbReference>
<dbReference type="PATRIC" id="fig|38300.4.peg.4185"/>
<evidence type="ECO:0000313" key="7">
    <source>
        <dbReference type="EMBL" id="ALC22294.1"/>
    </source>
</evidence>
<evidence type="ECO:0000256" key="6">
    <source>
        <dbReference type="SAM" id="MobiDB-lite"/>
    </source>
</evidence>
<dbReference type="Gene3D" id="3.30.465.10">
    <property type="match status" value="1"/>
</dbReference>
<dbReference type="Proteomes" id="UP000060513">
    <property type="component" value="Chromosome"/>
</dbReference>
<dbReference type="AlphaFoldDB" id="A0A0M5J1L9"/>
<evidence type="ECO:0000256" key="5">
    <source>
        <dbReference type="ARBA" id="ARBA00023002"/>
    </source>
</evidence>
<dbReference type="PANTHER" id="PTHR42973">
    <property type="entry name" value="BINDING OXIDOREDUCTASE, PUTATIVE (AFU_ORTHOLOGUE AFUA_1G17690)-RELATED"/>
    <property type="match status" value="1"/>
</dbReference>
<feature type="compositionally biased region" description="Low complexity" evidence="6">
    <location>
        <begin position="27"/>
        <end position="46"/>
    </location>
</feature>
<dbReference type="STRING" id="38300.SPRI_3988"/>
<dbReference type="PANTHER" id="PTHR42973:SF39">
    <property type="entry name" value="FAD-BINDING PCMH-TYPE DOMAIN-CONTAINING PROTEIN"/>
    <property type="match status" value="1"/>
</dbReference>
<dbReference type="EMBL" id="CP011340">
    <property type="protein sequence ID" value="ALC22294.1"/>
    <property type="molecule type" value="Genomic_DNA"/>
</dbReference>
<evidence type="ECO:0000313" key="8">
    <source>
        <dbReference type="Proteomes" id="UP000060513"/>
    </source>
</evidence>
<dbReference type="GeneID" id="97234967"/>
<name>A0A0M5J1L9_STRPR</name>
<dbReference type="InterPro" id="IPR016166">
    <property type="entry name" value="FAD-bd_PCMH"/>
</dbReference>
<accession>A0A0M5J1L9</accession>
<sequence>MDRRALLTTAVALTAAAATGCTEKEAGTAPGTTAPTRGPSATATPSATRTAAADWAALARGLDGQLIRPGDAAYASARQLYNTRFDSLKPAAVAYVAGEDDVKECLAYARAHGTPVSIRNGGHSYGGWSSGNGRLVIDVSLLDRIGADGSMGAGAKLIDVYNTLARHGRTVPAGSCPTVGVSGLALGGGHGVTSRAYGLTCDSLTEATVVTADGRALTANADENKDLFWALRGAGNGNFGVVTRLRFRTSPTPDTVTAYLNWPWQKAEQVLAAWQRWGPDQPDEIWSSLHLAAGPGGSRPTLSVVAFTLGAESDLRNAVDRLAGAAGSAPASVALRPRGYRDAMLGYANCLSLSEEQCRLPGSTPGRDRRGALPRETYASASDFYDRDITAGGLRALIAAAEAFTRLPAGAGGGGSIALTALGGAVNRVDPLATSFVHRRSRMLAQYIAAWRPGTGGAAQQSWLRDTHASLRRYASGAAYQNYADPTLSDWRRAYYGPALDRLTRLKRRYDPDRVFDYPQAL</sequence>
<comment type="similarity">
    <text evidence="2">Belongs to the oxygen-dependent FAD-linked oxidoreductase family.</text>
</comment>
<reference evidence="7 8" key="1">
    <citation type="submission" date="2015-08" db="EMBL/GenBank/DDBJ databases">
        <title>Genome sequence of the pristinamycin over-producing bacterium Streptomyces pristinaespiralis HCCB10218.</title>
        <authorList>
            <person name="Tian J."/>
            <person name="Yang J."/>
            <person name="Li L."/>
            <person name="Ruan L."/>
            <person name="Wei W."/>
            <person name="Zheng G."/>
            <person name="Wei Z."/>
            <person name="Yang S."/>
            <person name="Ge M."/>
            <person name="Jiang W."/>
            <person name="Lu Y."/>
        </authorList>
    </citation>
    <scope>NUCLEOTIDE SEQUENCE [LARGE SCALE GENOMIC DNA]</scope>
    <source>
        <strain evidence="7 8">HCCB 10218</strain>
    </source>
</reference>
<dbReference type="PROSITE" id="PS51387">
    <property type="entry name" value="FAD_PCMH"/>
    <property type="match status" value="1"/>
</dbReference>
<dbReference type="OrthoDB" id="545125at2"/>
<dbReference type="InterPro" id="IPR036318">
    <property type="entry name" value="FAD-bd_PCMH-like_sf"/>
</dbReference>
<evidence type="ECO:0000256" key="1">
    <source>
        <dbReference type="ARBA" id="ARBA00001974"/>
    </source>
</evidence>
<dbReference type="RefSeq" id="WP_005315460.1">
    <property type="nucleotide sequence ID" value="NZ_CP011340.1"/>
</dbReference>
<dbReference type="InterPro" id="IPR016167">
    <property type="entry name" value="FAD-bd_PCMH_sub1"/>
</dbReference>
<dbReference type="SUPFAM" id="SSF56176">
    <property type="entry name" value="FAD-binding/transporter-associated domain-like"/>
    <property type="match status" value="1"/>
</dbReference>